<dbReference type="InterPro" id="IPR036102">
    <property type="entry name" value="OsmC/Ohrsf"/>
</dbReference>
<dbReference type="Gene3D" id="3.30.300.20">
    <property type="match status" value="1"/>
</dbReference>
<dbReference type="Proteomes" id="UP000614272">
    <property type="component" value="Unassembled WGS sequence"/>
</dbReference>
<evidence type="ECO:0008006" key="3">
    <source>
        <dbReference type="Google" id="ProtNLM"/>
    </source>
</evidence>
<protein>
    <recommendedName>
        <fullName evidence="3">Osmotically inducible protein OsmC</fullName>
    </recommendedName>
</protein>
<gene>
    <name evidence="1" type="ORF">GCM10011357_17460</name>
</gene>
<sequence length="136" mass="14628">MQASVKWLDNQRFVGTSDSGHAVVMDGDKATAATPMEMVMMAAGSCASVDVVSILKKARQQVTGVEVQLSGERADAVPAVFTKMNLHFVVTGFDVSDKHVERAVNLSADKYCSVSIMLGKSVDISHSFEVRQAEFS</sequence>
<accession>A0ABQ1R943</accession>
<dbReference type="PANTHER" id="PTHR34352:SF1">
    <property type="entry name" value="PROTEIN YHFA"/>
    <property type="match status" value="1"/>
</dbReference>
<name>A0ABQ1R943_9ALTE</name>
<evidence type="ECO:0000313" key="2">
    <source>
        <dbReference type="Proteomes" id="UP000614272"/>
    </source>
</evidence>
<dbReference type="InterPro" id="IPR003718">
    <property type="entry name" value="OsmC/Ohr_fam"/>
</dbReference>
<keyword evidence="2" id="KW-1185">Reference proteome</keyword>
<comment type="caution">
    <text evidence="1">The sequence shown here is derived from an EMBL/GenBank/DDBJ whole genome shotgun (WGS) entry which is preliminary data.</text>
</comment>
<evidence type="ECO:0000313" key="1">
    <source>
        <dbReference type="EMBL" id="GGD62698.1"/>
    </source>
</evidence>
<dbReference type="Gene3D" id="2.20.25.10">
    <property type="match status" value="1"/>
</dbReference>
<dbReference type="RefSeq" id="WP_099033832.1">
    <property type="nucleotide sequence ID" value="NZ_BMGJ01000005.1"/>
</dbReference>
<dbReference type="Pfam" id="PF02566">
    <property type="entry name" value="OsmC"/>
    <property type="match status" value="1"/>
</dbReference>
<dbReference type="EMBL" id="BMGJ01000005">
    <property type="protein sequence ID" value="GGD62698.1"/>
    <property type="molecule type" value="Genomic_DNA"/>
</dbReference>
<dbReference type="InterPro" id="IPR015946">
    <property type="entry name" value="KH_dom-like_a/b"/>
</dbReference>
<dbReference type="PANTHER" id="PTHR34352">
    <property type="entry name" value="PROTEIN YHFA"/>
    <property type="match status" value="1"/>
</dbReference>
<dbReference type="NCBIfam" id="NF008009">
    <property type="entry name" value="PRK10738.1"/>
    <property type="match status" value="1"/>
</dbReference>
<dbReference type="SUPFAM" id="SSF82784">
    <property type="entry name" value="OsmC-like"/>
    <property type="match status" value="1"/>
</dbReference>
<organism evidence="1 2">
    <name type="scientific">Lacimicrobium alkaliphilum</name>
    <dbReference type="NCBI Taxonomy" id="1526571"/>
    <lineage>
        <taxon>Bacteria</taxon>
        <taxon>Pseudomonadati</taxon>
        <taxon>Pseudomonadota</taxon>
        <taxon>Gammaproteobacteria</taxon>
        <taxon>Alteromonadales</taxon>
        <taxon>Alteromonadaceae</taxon>
        <taxon>Lacimicrobium</taxon>
    </lineage>
</organism>
<proteinExistence type="predicted"/>
<reference evidence="2" key="1">
    <citation type="journal article" date="2019" name="Int. J. Syst. Evol. Microbiol.">
        <title>The Global Catalogue of Microorganisms (GCM) 10K type strain sequencing project: providing services to taxonomists for standard genome sequencing and annotation.</title>
        <authorList>
            <consortium name="The Broad Institute Genomics Platform"/>
            <consortium name="The Broad Institute Genome Sequencing Center for Infectious Disease"/>
            <person name="Wu L."/>
            <person name="Ma J."/>
        </authorList>
    </citation>
    <scope>NUCLEOTIDE SEQUENCE [LARGE SCALE GENOMIC DNA]</scope>
    <source>
        <strain evidence="2">CGMCC 1.12923</strain>
    </source>
</reference>